<evidence type="ECO:0000256" key="3">
    <source>
        <dbReference type="ARBA" id="ARBA00022553"/>
    </source>
</evidence>
<dbReference type="PRINTS" id="PR00103">
    <property type="entry name" value="CAMPKINASE"/>
</dbReference>
<evidence type="ECO:0000256" key="8">
    <source>
        <dbReference type="PIRNR" id="PIRNR000548"/>
    </source>
</evidence>
<evidence type="ECO:0000256" key="5">
    <source>
        <dbReference type="ARBA" id="ARBA00022737"/>
    </source>
</evidence>
<name>A0ABR3ANP9_PHYBL</name>
<comment type="similarity">
    <text evidence="1 8">Belongs to the cAMP-dependent kinase regulatory chain family.</text>
</comment>
<keyword evidence="6 8" id="KW-0547">Nucleotide-binding</keyword>
<keyword evidence="7 8" id="KW-0114">cAMP</keyword>
<evidence type="ECO:0000256" key="4">
    <source>
        <dbReference type="ARBA" id="ARBA00022566"/>
    </source>
</evidence>
<dbReference type="InterPro" id="IPR012198">
    <property type="entry name" value="cAMP_dep_PK_reg_su"/>
</dbReference>
<evidence type="ECO:0000256" key="7">
    <source>
        <dbReference type="ARBA" id="ARBA00023149"/>
    </source>
</evidence>
<keyword evidence="5" id="KW-0677">Repeat</keyword>
<evidence type="ECO:0000313" key="11">
    <source>
        <dbReference type="Proteomes" id="UP001448207"/>
    </source>
</evidence>
<protein>
    <recommendedName>
        <fullName evidence="2 8">cAMP-dependent protein kinase regulatory subunit</fullName>
    </recommendedName>
</protein>
<accession>A0ABR3ANP9</accession>
<evidence type="ECO:0000256" key="6">
    <source>
        <dbReference type="ARBA" id="ARBA00022741"/>
    </source>
</evidence>
<dbReference type="InterPro" id="IPR018490">
    <property type="entry name" value="cNMP-bd_dom_sf"/>
</dbReference>
<dbReference type="PIRSF" id="PIRSF000548">
    <property type="entry name" value="PK_regulatory"/>
    <property type="match status" value="1"/>
</dbReference>
<reference evidence="10 11" key="1">
    <citation type="submission" date="2024-04" db="EMBL/GenBank/DDBJ databases">
        <title>Symmetric and asymmetric DNA N6-adenine methylation regulates different biological responses in Mucorales.</title>
        <authorList>
            <consortium name="Lawrence Berkeley National Laboratory"/>
            <person name="Lax C."/>
            <person name="Mondo S.J."/>
            <person name="Osorio-Concepcion M."/>
            <person name="Muszewska A."/>
            <person name="Corrochano-Luque M."/>
            <person name="Gutierrez G."/>
            <person name="Riley R."/>
            <person name="Lipzen A."/>
            <person name="Guo J."/>
            <person name="Hundley H."/>
            <person name="Amirebrahimi M."/>
            <person name="Ng V."/>
            <person name="Lorenzo-Gutierrez D."/>
            <person name="Binder U."/>
            <person name="Yang J."/>
            <person name="Song Y."/>
            <person name="Canovas D."/>
            <person name="Navarro E."/>
            <person name="Freitag M."/>
            <person name="Gabaldon T."/>
            <person name="Grigoriev I.V."/>
            <person name="Corrochano L.M."/>
            <person name="Nicolas F.E."/>
            <person name="Garre V."/>
        </authorList>
    </citation>
    <scope>NUCLEOTIDE SEQUENCE [LARGE SCALE GENOMIC DNA]</scope>
    <source>
        <strain evidence="10 11">L51</strain>
    </source>
</reference>
<dbReference type="EMBL" id="JBCLYO010000023">
    <property type="protein sequence ID" value="KAL0079052.1"/>
    <property type="molecule type" value="Genomic_DNA"/>
</dbReference>
<dbReference type="InterPro" id="IPR050503">
    <property type="entry name" value="cAMP-dep_PK_reg_su-like"/>
</dbReference>
<evidence type="ECO:0000256" key="2">
    <source>
        <dbReference type="ARBA" id="ARBA00020355"/>
    </source>
</evidence>
<dbReference type="InterPro" id="IPR014710">
    <property type="entry name" value="RmlC-like_jellyroll"/>
</dbReference>
<dbReference type="SMART" id="SM00394">
    <property type="entry name" value="RIIa"/>
    <property type="match status" value="1"/>
</dbReference>
<dbReference type="SUPFAM" id="SSF47391">
    <property type="entry name" value="Dimerization-anchoring domain of cAMP-dependent PK regulatory subunit"/>
    <property type="match status" value="1"/>
</dbReference>
<feature type="domain" description="Cyclic nucleotide-binding" evidence="9">
    <location>
        <begin position="286"/>
        <end position="406"/>
    </location>
</feature>
<comment type="subunit">
    <text evidence="8">Tetramer, composed of 2 regulatory (R) and 2 catalytic (C) subunits. In the presence of cAMP it dissociates into 2 active monomeric C subunits and an R dimer.</text>
</comment>
<dbReference type="PROSITE" id="PS00889">
    <property type="entry name" value="CNMP_BINDING_2"/>
    <property type="match status" value="2"/>
</dbReference>
<gene>
    <name evidence="10" type="primary">PkaR2</name>
    <name evidence="10" type="ORF">J3Q64DRAFT_1763354</name>
</gene>
<dbReference type="CDD" id="cd12098">
    <property type="entry name" value="DD_R_ScPKA-like"/>
    <property type="match status" value="1"/>
</dbReference>
<dbReference type="SUPFAM" id="SSF51206">
    <property type="entry name" value="cAMP-binding domain-like"/>
    <property type="match status" value="2"/>
</dbReference>
<feature type="domain" description="Cyclic nucleotide-binding" evidence="9">
    <location>
        <begin position="166"/>
        <end position="283"/>
    </location>
</feature>
<dbReference type="Pfam" id="PF02197">
    <property type="entry name" value="RIIa"/>
    <property type="match status" value="1"/>
</dbReference>
<dbReference type="Pfam" id="PF00027">
    <property type="entry name" value="cNMP_binding"/>
    <property type="match status" value="2"/>
</dbReference>
<dbReference type="Proteomes" id="UP001448207">
    <property type="component" value="Unassembled WGS sequence"/>
</dbReference>
<keyword evidence="3" id="KW-0597">Phosphoprotein</keyword>
<dbReference type="Gene3D" id="2.60.120.10">
    <property type="entry name" value="Jelly Rolls"/>
    <property type="match status" value="2"/>
</dbReference>
<dbReference type="PANTHER" id="PTHR11635">
    <property type="entry name" value="CAMP-DEPENDENT PROTEIN KINASE REGULATORY CHAIN"/>
    <property type="match status" value="1"/>
</dbReference>
<evidence type="ECO:0000256" key="1">
    <source>
        <dbReference type="ARBA" id="ARBA00005753"/>
    </source>
</evidence>
<dbReference type="CDD" id="cd00038">
    <property type="entry name" value="CAP_ED"/>
    <property type="match status" value="2"/>
</dbReference>
<dbReference type="InterPro" id="IPR018488">
    <property type="entry name" value="cNMP-bd_CS"/>
</dbReference>
<dbReference type="InterPro" id="IPR000595">
    <property type="entry name" value="cNMP-bd_dom"/>
</dbReference>
<dbReference type="InterPro" id="IPR003117">
    <property type="entry name" value="cAMP_dep_PK_reg_su_I/II_a/b"/>
</dbReference>
<dbReference type="PANTHER" id="PTHR11635:SF152">
    <property type="entry name" value="CAMP-DEPENDENT PROTEIN KINASE TYPE I REGULATORY SUBUNIT-RELATED"/>
    <property type="match status" value="1"/>
</dbReference>
<dbReference type="SMART" id="SM00100">
    <property type="entry name" value="cNMP"/>
    <property type="match status" value="2"/>
</dbReference>
<dbReference type="PROSITE" id="PS50042">
    <property type="entry name" value="CNMP_BINDING_3"/>
    <property type="match status" value="2"/>
</dbReference>
<organism evidence="10 11">
    <name type="scientific">Phycomyces blakesleeanus</name>
    <dbReference type="NCBI Taxonomy" id="4837"/>
    <lineage>
        <taxon>Eukaryota</taxon>
        <taxon>Fungi</taxon>
        <taxon>Fungi incertae sedis</taxon>
        <taxon>Mucoromycota</taxon>
        <taxon>Mucoromycotina</taxon>
        <taxon>Mucoromycetes</taxon>
        <taxon>Mucorales</taxon>
        <taxon>Phycomycetaceae</taxon>
        <taxon>Phycomyces</taxon>
    </lineage>
</organism>
<keyword evidence="4 8" id="KW-0116">cAMP-binding</keyword>
<sequence length="412" mass="46402">MEFISDTSTEQEFADIIQELTQDFYYQKPDDVLQFCTNFFQSRLSSQRSFWRGYITETSEHPHALPAIRVTSHPTESSPSLTPALVQDPLEAYSSDEEDVFEDEDTFENEMIEFTAPISNRGRRTSVSAESMTPLARGDKDYIQKIIPKTNAQKEQIQAAIRNNFLFRNLDENQHQDIINAMSEKQVLPNEVVIQQGAIGDYFYIVGSGQLDCYINSDQQKVTTYGPGGSFGELALMYDSPRAATIVSVVSGVLWALDRLTFHRIVVEHASHRRQMYESFLAEVPILASLDACERFKVADALEYVCFEEGETVVQQNGFGDNFYLIESGDALVYQTDVDGIQKEVNCLTKGAYFGELALLHDIPRAATVIAQGRLRCATLGKRGFSRLLGPILDILKRNSENYAKVLQTTTI</sequence>
<comment type="caution">
    <text evidence="10">The sequence shown here is derived from an EMBL/GenBank/DDBJ whole genome shotgun (WGS) entry which is preliminary data.</text>
</comment>
<evidence type="ECO:0000259" key="9">
    <source>
        <dbReference type="PROSITE" id="PS50042"/>
    </source>
</evidence>
<evidence type="ECO:0000313" key="10">
    <source>
        <dbReference type="EMBL" id="KAL0079052.1"/>
    </source>
</evidence>
<keyword evidence="11" id="KW-1185">Reference proteome</keyword>
<dbReference type="PROSITE" id="PS00888">
    <property type="entry name" value="CNMP_BINDING_1"/>
    <property type="match status" value="1"/>
</dbReference>
<proteinExistence type="inferred from homology"/>